<name>A0ABV7J8W0_9GAMM</name>
<dbReference type="Gene3D" id="3.30.870.10">
    <property type="entry name" value="Endonuclease Chain A"/>
    <property type="match status" value="2"/>
</dbReference>
<evidence type="ECO:0000256" key="5">
    <source>
        <dbReference type="ARBA" id="ARBA00022963"/>
    </source>
</evidence>
<organism evidence="8 9">
    <name type="scientific">Marinicella sediminis</name>
    <dbReference type="NCBI Taxonomy" id="1792834"/>
    <lineage>
        <taxon>Bacteria</taxon>
        <taxon>Pseudomonadati</taxon>
        <taxon>Pseudomonadota</taxon>
        <taxon>Gammaproteobacteria</taxon>
        <taxon>Lysobacterales</taxon>
        <taxon>Marinicellaceae</taxon>
        <taxon>Marinicella</taxon>
    </lineage>
</organism>
<gene>
    <name evidence="8" type="ORF">ACFODZ_03730</name>
</gene>
<dbReference type="EC" id="3.1.4.4" evidence="3"/>
<proteinExistence type="inferred from homology"/>
<dbReference type="PANTHER" id="PTHR43856">
    <property type="entry name" value="CARDIOLIPIN HYDROLASE"/>
    <property type="match status" value="1"/>
</dbReference>
<protein>
    <recommendedName>
        <fullName evidence="3">phospholipase D</fullName>
        <ecNumber evidence="3">3.1.4.4</ecNumber>
    </recommendedName>
</protein>
<dbReference type="PANTHER" id="PTHR43856:SF1">
    <property type="entry name" value="MITOCHONDRIAL CARDIOLIPIN HYDROLASE"/>
    <property type="match status" value="1"/>
</dbReference>
<dbReference type="EMBL" id="JBHRTS010000002">
    <property type="protein sequence ID" value="MFC3193349.1"/>
    <property type="molecule type" value="Genomic_DNA"/>
</dbReference>
<feature type="domain" description="Phospholipase D-like" evidence="7">
    <location>
        <begin position="314"/>
        <end position="449"/>
    </location>
</feature>
<dbReference type="Proteomes" id="UP001595533">
    <property type="component" value="Unassembled WGS sequence"/>
</dbReference>
<dbReference type="SUPFAM" id="SSF56024">
    <property type="entry name" value="Phospholipase D/nuclease"/>
    <property type="match status" value="2"/>
</dbReference>
<evidence type="ECO:0000313" key="8">
    <source>
        <dbReference type="EMBL" id="MFC3193349.1"/>
    </source>
</evidence>
<dbReference type="InterPro" id="IPR025202">
    <property type="entry name" value="PLD-like_dom"/>
</dbReference>
<comment type="similarity">
    <text evidence="2">Belongs to the phospholipase D family.</text>
</comment>
<keyword evidence="9" id="KW-1185">Reference proteome</keyword>
<dbReference type="InterPro" id="IPR051406">
    <property type="entry name" value="PLD_domain"/>
</dbReference>
<sequence length="486" mass="55111">MMNRMTVRGTIRWLILVFLLAWIVMGVYHSFKPLPKGIRYMSAAQPALNVRFLADYTWVDEQRVRHTDQQIFKRIIQLISQAERLVVLDMFLFNDFAGDPNGDDPNIRPLSDELAAVLIERKRQVPDLRVVLITDPINHLYGGLRSARLTRLATAGVEVVMTDLNRLRDSNPIWSGFWRLCCQWFGNSNSGGWLPNPVGNDQVTLRTWLRLLNFKANHRKVMVTDSGEELVGLVTSGNPHDASSAHGNVALEFMGDAVTDLLAAEQAVMDFSAAHSAALVEPDSLSHSTDSSALIQVLTESNIRDVVIKLLEQSRAGDRVDLKMFYLSHRPIIQALIQAHERGVSLRVLLDPNEDAFGKKKNGIPNRQVAAELHRVGIPVRWCDTHGEQCHSKMMLFHRTHAASQLLLGSANFTRRNLDDLNLETNVLLTGDGQLPAIVNAMGYFERYWNNGPDQNFSQPYEYYMDEGWLRYWRYRLMEASGLSTF</sequence>
<comment type="catalytic activity">
    <reaction evidence="1">
        <text>a 1,2-diacyl-sn-glycero-3-phosphocholine + H2O = a 1,2-diacyl-sn-glycero-3-phosphate + choline + H(+)</text>
        <dbReference type="Rhea" id="RHEA:14445"/>
        <dbReference type="ChEBI" id="CHEBI:15354"/>
        <dbReference type="ChEBI" id="CHEBI:15377"/>
        <dbReference type="ChEBI" id="CHEBI:15378"/>
        <dbReference type="ChEBI" id="CHEBI:57643"/>
        <dbReference type="ChEBI" id="CHEBI:58608"/>
        <dbReference type="EC" id="3.1.4.4"/>
    </reaction>
</comment>
<keyword evidence="5" id="KW-0442">Lipid degradation</keyword>
<evidence type="ECO:0000256" key="2">
    <source>
        <dbReference type="ARBA" id="ARBA00008664"/>
    </source>
</evidence>
<accession>A0ABV7J8W0</accession>
<comment type="caution">
    <text evidence="8">The sequence shown here is derived from an EMBL/GenBank/DDBJ whole genome shotgun (WGS) entry which is preliminary data.</text>
</comment>
<dbReference type="RefSeq" id="WP_379876137.1">
    <property type="nucleotide sequence ID" value="NZ_JBHRTS010000002.1"/>
</dbReference>
<dbReference type="CDD" id="cd09129">
    <property type="entry name" value="PLDc_unchar2_1"/>
    <property type="match status" value="1"/>
</dbReference>
<evidence type="ECO:0000256" key="6">
    <source>
        <dbReference type="ARBA" id="ARBA00023098"/>
    </source>
</evidence>
<evidence type="ECO:0000256" key="1">
    <source>
        <dbReference type="ARBA" id="ARBA00000798"/>
    </source>
</evidence>
<keyword evidence="6" id="KW-0443">Lipid metabolism</keyword>
<evidence type="ECO:0000256" key="4">
    <source>
        <dbReference type="ARBA" id="ARBA00022801"/>
    </source>
</evidence>
<keyword evidence="4" id="KW-0378">Hydrolase</keyword>
<evidence type="ECO:0000256" key="3">
    <source>
        <dbReference type="ARBA" id="ARBA00012027"/>
    </source>
</evidence>
<evidence type="ECO:0000259" key="7">
    <source>
        <dbReference type="Pfam" id="PF13091"/>
    </source>
</evidence>
<evidence type="ECO:0000313" key="9">
    <source>
        <dbReference type="Proteomes" id="UP001595533"/>
    </source>
</evidence>
<reference evidence="9" key="1">
    <citation type="journal article" date="2019" name="Int. J. Syst. Evol. Microbiol.">
        <title>The Global Catalogue of Microorganisms (GCM) 10K type strain sequencing project: providing services to taxonomists for standard genome sequencing and annotation.</title>
        <authorList>
            <consortium name="The Broad Institute Genomics Platform"/>
            <consortium name="The Broad Institute Genome Sequencing Center for Infectious Disease"/>
            <person name="Wu L."/>
            <person name="Ma J."/>
        </authorList>
    </citation>
    <scope>NUCLEOTIDE SEQUENCE [LARGE SCALE GENOMIC DNA]</scope>
    <source>
        <strain evidence="9">KCTC 42953</strain>
    </source>
</reference>
<dbReference type="Pfam" id="PF13091">
    <property type="entry name" value="PLDc_2"/>
    <property type="match status" value="1"/>
</dbReference>
<dbReference type="CDD" id="cd09130">
    <property type="entry name" value="PLDc_unchar2_2"/>
    <property type="match status" value="1"/>
</dbReference>